<evidence type="ECO:0000256" key="5">
    <source>
        <dbReference type="ARBA" id="ARBA00022946"/>
    </source>
</evidence>
<keyword evidence="5" id="KW-0809">Transit peptide</keyword>
<comment type="caution">
    <text evidence="11">The sequence shown here is derived from an EMBL/GenBank/DDBJ whole genome shotgun (WGS) entry which is preliminary data.</text>
</comment>
<proteinExistence type="inferred from homology"/>
<comment type="function">
    <text evidence="8">Membrane-associated protein that warps the membrane surface to access and bind aromatic isoprenes with high specificity, including ubiquinone (CoQ) isoprene intermediates and presents them directly to Coq7, therefore facilitating the Coq7-mediated hydroxylase step. Participates in the biosynthesis of coenzyme Q, also named ubiquinone, an essential lipid-soluble electron transporter for aerobic cellular respiration.</text>
</comment>
<dbReference type="OrthoDB" id="619536at2759"/>
<dbReference type="EMBL" id="AQGS01000016">
    <property type="protein sequence ID" value="EPS45458.1"/>
    <property type="molecule type" value="Genomic_DNA"/>
</dbReference>
<keyword evidence="12" id="KW-1185">Reference proteome</keyword>
<dbReference type="Pfam" id="PF08511">
    <property type="entry name" value="COQ9"/>
    <property type="match status" value="1"/>
</dbReference>
<evidence type="ECO:0000256" key="6">
    <source>
        <dbReference type="ARBA" id="ARBA00023121"/>
    </source>
</evidence>
<dbReference type="Proteomes" id="UP000015100">
    <property type="component" value="Unassembled WGS sequence"/>
</dbReference>
<gene>
    <name evidence="11" type="ORF">H072_559</name>
</gene>
<dbReference type="FunFam" id="1.10.357.10:FF:000004">
    <property type="entry name" value="Ubiquinone biosynthesis protein COQ9, mitochondrial"/>
    <property type="match status" value="1"/>
</dbReference>
<evidence type="ECO:0000256" key="4">
    <source>
        <dbReference type="ARBA" id="ARBA00022688"/>
    </source>
</evidence>
<feature type="region of interest" description="Disordered" evidence="9">
    <location>
        <begin position="32"/>
        <end position="53"/>
    </location>
</feature>
<dbReference type="HOGENOM" id="CLU_057411_1_1_1"/>
<keyword evidence="4 8" id="KW-0831">Ubiquinone biosynthesis</keyword>
<dbReference type="NCBIfam" id="TIGR02396">
    <property type="entry name" value="diverge_rpsU"/>
    <property type="match status" value="1"/>
</dbReference>
<dbReference type="OMA" id="CAGFGWN"/>
<evidence type="ECO:0000256" key="9">
    <source>
        <dbReference type="SAM" id="MobiDB-lite"/>
    </source>
</evidence>
<dbReference type="UniPathway" id="UPA00232"/>
<dbReference type="InterPro" id="IPR013718">
    <property type="entry name" value="COQ9_C"/>
</dbReference>
<feature type="domain" description="COQ9 C-terminal" evidence="10">
    <location>
        <begin position="170"/>
        <end position="239"/>
    </location>
</feature>
<dbReference type="PANTHER" id="PTHR21427:SF19">
    <property type="entry name" value="UBIQUINONE BIOSYNTHESIS PROTEIN COQ9, MITOCHONDRIAL"/>
    <property type="match status" value="1"/>
</dbReference>
<evidence type="ECO:0000256" key="1">
    <source>
        <dbReference type="ARBA" id="ARBA00004173"/>
    </source>
</evidence>
<evidence type="ECO:0000313" key="11">
    <source>
        <dbReference type="EMBL" id="EPS45458.1"/>
    </source>
</evidence>
<dbReference type="STRING" id="1284197.S8C148"/>
<comment type="pathway">
    <text evidence="2 8">Cofactor biosynthesis; ubiquinone biosynthesis.</text>
</comment>
<keyword evidence="6 8" id="KW-0446">Lipid-binding</keyword>
<evidence type="ECO:0000256" key="3">
    <source>
        <dbReference type="ARBA" id="ARBA00010766"/>
    </source>
</evidence>
<comment type="similarity">
    <text evidence="3 8">Belongs to the COQ9 family.</text>
</comment>
<evidence type="ECO:0000256" key="7">
    <source>
        <dbReference type="ARBA" id="ARBA00023128"/>
    </source>
</evidence>
<dbReference type="Gene3D" id="1.10.357.10">
    <property type="entry name" value="Tetracycline Repressor, domain 2"/>
    <property type="match status" value="1"/>
</dbReference>
<evidence type="ECO:0000313" key="12">
    <source>
        <dbReference type="Proteomes" id="UP000015100"/>
    </source>
</evidence>
<sequence length="268" mass="29909">MASKTLHRTVRQGLLGYSSRWKLSPTGRLLKNDLTNSRSNHGQSATASGTPYTPEQSAILSAALSHVPTQGFSDSTLLMGVKDAGYLDVTMNLFPQGPFAIVNYHLVTQRERLSEYANSDEWKDLQASNQKFGTTDKIRALCVERLRQNKAIIHRWPEAITLMKYPANIQSSTSELFNLADTMWNIAGDTTVDVSWYTKRGILSGIYAATEIYMTQDKSDRFTNTWAFLDQRLADSKSVGSTVGRVGQYLDYAGHNIVNVLRSKGMKI</sequence>
<comment type="subcellular location">
    <subcellularLocation>
        <location evidence="1 8">Mitochondrion</location>
    </subcellularLocation>
</comment>
<organism evidence="11 12">
    <name type="scientific">Dactylellina haptotyla (strain CBS 200.50)</name>
    <name type="common">Nematode-trapping fungus</name>
    <name type="synonym">Monacrosporium haptotylum</name>
    <dbReference type="NCBI Taxonomy" id="1284197"/>
    <lineage>
        <taxon>Eukaryota</taxon>
        <taxon>Fungi</taxon>
        <taxon>Dikarya</taxon>
        <taxon>Ascomycota</taxon>
        <taxon>Pezizomycotina</taxon>
        <taxon>Orbiliomycetes</taxon>
        <taxon>Orbiliales</taxon>
        <taxon>Orbiliaceae</taxon>
        <taxon>Dactylellina</taxon>
    </lineage>
</organism>
<evidence type="ECO:0000259" key="10">
    <source>
        <dbReference type="Pfam" id="PF08511"/>
    </source>
</evidence>
<evidence type="ECO:0000256" key="8">
    <source>
        <dbReference type="RuleBase" id="RU366063"/>
    </source>
</evidence>
<evidence type="ECO:0000256" key="2">
    <source>
        <dbReference type="ARBA" id="ARBA00004749"/>
    </source>
</evidence>
<dbReference type="GO" id="GO:0006744">
    <property type="term" value="P:ubiquinone biosynthetic process"/>
    <property type="evidence" value="ECO:0007669"/>
    <property type="project" value="UniProtKB-UniRule"/>
</dbReference>
<dbReference type="PANTHER" id="PTHR21427">
    <property type="entry name" value="UBIQUINONE BIOSYNTHESIS PROTEIN COQ9, MITOCHONDRIAL"/>
    <property type="match status" value="1"/>
</dbReference>
<reference evidence="12" key="2">
    <citation type="submission" date="2013-04" db="EMBL/GenBank/DDBJ databases">
        <title>Genomic mechanisms accounting for the adaptation to parasitism in nematode-trapping fungi.</title>
        <authorList>
            <person name="Ahren D.G."/>
        </authorList>
    </citation>
    <scope>NUCLEOTIDE SEQUENCE [LARGE SCALE GENOMIC DNA]</scope>
    <source>
        <strain evidence="12">CBS 200.50</strain>
    </source>
</reference>
<keyword evidence="7 8" id="KW-0496">Mitochondrion</keyword>
<dbReference type="GO" id="GO:0005743">
    <property type="term" value="C:mitochondrial inner membrane"/>
    <property type="evidence" value="ECO:0007669"/>
    <property type="project" value="TreeGrafter"/>
</dbReference>
<dbReference type="eggNOG" id="KOG2969">
    <property type="taxonomic scope" value="Eukaryota"/>
</dbReference>
<reference evidence="11 12" key="1">
    <citation type="journal article" date="2013" name="PLoS Genet.">
        <title>Genomic mechanisms accounting for the adaptation to parasitism in nematode-trapping fungi.</title>
        <authorList>
            <person name="Meerupati T."/>
            <person name="Andersson K.M."/>
            <person name="Friman E."/>
            <person name="Kumar D."/>
            <person name="Tunlid A."/>
            <person name="Ahren D."/>
        </authorList>
    </citation>
    <scope>NUCLEOTIDE SEQUENCE [LARGE SCALE GENOMIC DNA]</scope>
    <source>
        <strain evidence="11 12">CBS 200.50</strain>
    </source>
</reference>
<dbReference type="AlphaFoldDB" id="S8C148"/>
<feature type="compositionally biased region" description="Polar residues" evidence="9">
    <location>
        <begin position="33"/>
        <end position="53"/>
    </location>
</feature>
<accession>S8C148</accession>
<dbReference type="GO" id="GO:0008289">
    <property type="term" value="F:lipid binding"/>
    <property type="evidence" value="ECO:0007669"/>
    <property type="project" value="UniProtKB-UniRule"/>
</dbReference>
<name>S8C148_DACHA</name>
<protein>
    <recommendedName>
        <fullName evidence="8">Ubiquinone biosynthesis protein</fullName>
    </recommendedName>
</protein>
<dbReference type="InterPro" id="IPR012762">
    <property type="entry name" value="Ubiq_biosynth_COQ9"/>
</dbReference>